<dbReference type="RefSeq" id="WP_200165040.1">
    <property type="nucleotide sequence ID" value="NZ_CP066814.1"/>
</dbReference>
<reference evidence="1" key="1">
    <citation type="submission" date="2019-10" db="EMBL/GenBank/DDBJ databases">
        <authorList>
            <person name="Zhou D."/>
            <person name="Cheng Q."/>
        </authorList>
    </citation>
    <scope>NUCLEOTIDE SEQUENCE</scope>
    <source>
        <strain evidence="1">1507-17068</strain>
        <plasmid evidence="1">p717068-IMP</plasmid>
    </source>
</reference>
<name>A0A6M4NPS7_AERCA</name>
<dbReference type="EMBL" id="MN629346">
    <property type="protein sequence ID" value="QJR99860.1"/>
    <property type="molecule type" value="Genomic_DNA"/>
</dbReference>
<evidence type="ECO:0000313" key="1">
    <source>
        <dbReference type="EMBL" id="QJR99860.1"/>
    </source>
</evidence>
<keyword evidence="1" id="KW-0614">Plasmid</keyword>
<proteinExistence type="predicted"/>
<dbReference type="AlphaFoldDB" id="A0A6M4NPS7"/>
<accession>A0A6M4NPS7</accession>
<organism evidence="1">
    <name type="scientific">Aeromonas caviae</name>
    <name type="common">Aeromonas punctata</name>
    <dbReference type="NCBI Taxonomy" id="648"/>
    <lineage>
        <taxon>Bacteria</taxon>
        <taxon>Pseudomonadati</taxon>
        <taxon>Pseudomonadota</taxon>
        <taxon>Gammaproteobacteria</taxon>
        <taxon>Aeromonadales</taxon>
        <taxon>Aeromonadaceae</taxon>
        <taxon>Aeromonas</taxon>
    </lineage>
</organism>
<geneLocation type="plasmid" evidence="1">
    <name>p717068-IMP</name>
</geneLocation>
<sequence>MTNVLPMPERPMFYRLDEQQVARPLSITAFLERSARSGEALATLVKATYVLDNRARRMLVSTVFLGVDHALDGEPVLFETMILGGALNGTTWRYSTHQQAELGHEKVVNLISGHCLQLLLPYKEAS</sequence>
<protein>
    <submittedName>
        <fullName evidence="1">Uncharacterized protein</fullName>
    </submittedName>
</protein>